<dbReference type="Pfam" id="PF00534">
    <property type="entry name" value="Glycos_transf_1"/>
    <property type="match status" value="1"/>
</dbReference>
<accession>A0ABU3LH69</accession>
<dbReference type="RefSeq" id="WP_349242327.1">
    <property type="nucleotide sequence ID" value="NZ_JAVTTO010000004.1"/>
</dbReference>
<protein>
    <submittedName>
        <fullName evidence="2">Glycosyltransferase family 4 protein</fullName>
        <ecNumber evidence="2">2.4.-.-</ecNumber>
    </submittedName>
</protein>
<gene>
    <name evidence="2" type="ORF">RQM59_11830</name>
</gene>
<comment type="caution">
    <text evidence="2">The sequence shown here is derived from an EMBL/GenBank/DDBJ whole genome shotgun (WGS) entry which is preliminary data.</text>
</comment>
<keyword evidence="3" id="KW-1185">Reference proteome</keyword>
<evidence type="ECO:0000313" key="2">
    <source>
        <dbReference type="EMBL" id="MDT7833076.1"/>
    </source>
</evidence>
<dbReference type="EMBL" id="JAVTTO010000004">
    <property type="protein sequence ID" value="MDT7833076.1"/>
    <property type="molecule type" value="Genomic_DNA"/>
</dbReference>
<dbReference type="Proteomes" id="UP001257277">
    <property type="component" value="Unassembled WGS sequence"/>
</dbReference>
<dbReference type="CDD" id="cd03801">
    <property type="entry name" value="GT4_PimA-like"/>
    <property type="match status" value="1"/>
</dbReference>
<dbReference type="Gene3D" id="3.40.50.2000">
    <property type="entry name" value="Glycogen Phosphorylase B"/>
    <property type="match status" value="2"/>
</dbReference>
<keyword evidence="2" id="KW-0328">Glycosyltransferase</keyword>
<dbReference type="InterPro" id="IPR001296">
    <property type="entry name" value="Glyco_trans_1"/>
</dbReference>
<organism evidence="2 3">
    <name type="scientific">Asprobacillus argus</name>
    <dbReference type="NCBI Taxonomy" id="3076534"/>
    <lineage>
        <taxon>Bacteria</taxon>
        <taxon>Pseudomonadati</taxon>
        <taxon>Bacteroidota</taxon>
        <taxon>Flavobacteriia</taxon>
        <taxon>Flavobacteriales</taxon>
        <taxon>Flavobacteriaceae</taxon>
        <taxon>Asprobacillus</taxon>
    </lineage>
</organism>
<dbReference type="EC" id="2.4.-.-" evidence="2"/>
<name>A0ABU3LH69_9FLAO</name>
<proteinExistence type="predicted"/>
<feature type="domain" description="Glycosyl transferase family 1" evidence="1">
    <location>
        <begin position="178"/>
        <end position="337"/>
    </location>
</feature>
<reference evidence="2 3" key="1">
    <citation type="submission" date="2023-09" db="EMBL/GenBank/DDBJ databases">
        <title>Novel taxa isolated from Blanes Bay.</title>
        <authorList>
            <person name="Rey-Velasco X."/>
            <person name="Lucena T."/>
        </authorList>
    </citation>
    <scope>NUCLEOTIDE SEQUENCE [LARGE SCALE GENOMIC DNA]</scope>
    <source>
        <strain evidence="2 3">S356</strain>
    </source>
</reference>
<dbReference type="SUPFAM" id="SSF53756">
    <property type="entry name" value="UDP-Glycosyltransferase/glycogen phosphorylase"/>
    <property type="match status" value="1"/>
</dbReference>
<sequence>MNVLFVINGNEPYVSQQAQIELISGLQKKGVSILVIGNIFGEVEANFKSLRLPFLRVFPEKRIDRNYIKTFKKILTEHSIELVHFIDGKSSRSGLIALKGTTIKVVNYFGSTSLHWYDPSSYLTYLHPRIDAIIGNSNHVYSHVKNQLFGKNKGKAVRIFKGYSSKWFDKVEPFDYSELNIPKDAIKVCFVGNHRKVKGTRYFLESSYHLSSKKEIHLIVIGEDTDKYPLNKITKKSPISERIHILGIRNDVVSLLKGCDIYVQTSLNEGFGRAISEAMSVGKPIIMTDAGGCTELVDEQSGIITPLKDSRSIAKAISKLADDDTLRMTMGEKAKERIDSVYHIDNTVNDTLNLYSRLLKK</sequence>
<keyword evidence="2" id="KW-0808">Transferase</keyword>
<evidence type="ECO:0000259" key="1">
    <source>
        <dbReference type="Pfam" id="PF00534"/>
    </source>
</evidence>
<dbReference type="PANTHER" id="PTHR12526">
    <property type="entry name" value="GLYCOSYLTRANSFERASE"/>
    <property type="match status" value="1"/>
</dbReference>
<dbReference type="PANTHER" id="PTHR12526:SF630">
    <property type="entry name" value="GLYCOSYLTRANSFERASE"/>
    <property type="match status" value="1"/>
</dbReference>
<dbReference type="GO" id="GO:0016757">
    <property type="term" value="F:glycosyltransferase activity"/>
    <property type="evidence" value="ECO:0007669"/>
    <property type="project" value="UniProtKB-KW"/>
</dbReference>
<evidence type="ECO:0000313" key="3">
    <source>
        <dbReference type="Proteomes" id="UP001257277"/>
    </source>
</evidence>